<organism evidence="1">
    <name type="scientific">Paenibacillus ihbetae</name>
    <dbReference type="NCBI Taxonomy" id="1870820"/>
    <lineage>
        <taxon>Bacteria</taxon>
        <taxon>Bacillati</taxon>
        <taxon>Bacillota</taxon>
        <taxon>Bacilli</taxon>
        <taxon>Bacillales</taxon>
        <taxon>Paenibacillaceae</taxon>
        <taxon>Paenibacillus</taxon>
    </lineage>
</organism>
<evidence type="ECO:0000313" key="1">
    <source>
        <dbReference type="EMBL" id="ANY71311.1"/>
    </source>
</evidence>
<dbReference type="RefSeq" id="WP_418304241.1">
    <property type="nucleotide sequence ID" value="NZ_CP016809.1"/>
</dbReference>
<dbReference type="KEGG" id="pib:BBD41_01190"/>
<gene>
    <name evidence="1" type="ORF">BBD41_01190</name>
</gene>
<reference evidence="1" key="1">
    <citation type="submission" date="2016-08" db="EMBL/GenBank/DDBJ databases">
        <title>Complete Genome Seqeunce of Paenibacillus sp. nov. IHBB 9852 from high altitute lake of Indian trans-Himalayas.</title>
        <authorList>
            <person name="Kiran S."/>
            <person name="Swarnkar M.K."/>
            <person name="Rana A."/>
            <person name="Tewari R."/>
            <person name="Gulati A."/>
        </authorList>
    </citation>
    <scope>NUCLEOTIDE SEQUENCE [LARGE SCALE GENOMIC DNA]</scope>
    <source>
        <strain evidence="1">IHBB 9852</strain>
    </source>
</reference>
<sequence>MQFWLYLKSYPDTSRDQYLARYSHMIAFGGEFGQGGYAPGWITEWLDHRMNEGRIIQEMSASGLRMRLLWISLSSYVNSKTIGSFKHAVNEKGPRSTRALLVCSRHPISGTSLNLS</sequence>
<protein>
    <submittedName>
        <fullName evidence="1">Uncharacterized protein</fullName>
    </submittedName>
</protein>
<dbReference type="EMBL" id="CP016809">
    <property type="protein sequence ID" value="ANY71311.1"/>
    <property type="molecule type" value="Genomic_DNA"/>
</dbReference>
<proteinExistence type="predicted"/>
<accession>A0A1B2DUE4</accession>
<name>A0A1B2DUE4_9BACL</name>
<dbReference type="AlphaFoldDB" id="A0A1B2DUE4"/>